<name>A0A158NSV8_ATTCE</name>
<evidence type="ECO:0000313" key="2">
    <source>
        <dbReference type="Proteomes" id="UP000005205"/>
    </source>
</evidence>
<reference evidence="2" key="1">
    <citation type="journal article" date="2011" name="PLoS Genet.">
        <title>The genome sequence of the leaf-cutter ant Atta cephalotes reveals insights into its obligate symbiotic lifestyle.</title>
        <authorList>
            <person name="Suen G."/>
            <person name="Teiling C."/>
            <person name="Li L."/>
            <person name="Holt C."/>
            <person name="Abouheif E."/>
            <person name="Bornberg-Bauer E."/>
            <person name="Bouffard P."/>
            <person name="Caldera E.J."/>
            <person name="Cash E."/>
            <person name="Cavanaugh A."/>
            <person name="Denas O."/>
            <person name="Elhaik E."/>
            <person name="Fave M.J."/>
            <person name="Gadau J."/>
            <person name="Gibson J.D."/>
            <person name="Graur D."/>
            <person name="Grubbs K.J."/>
            <person name="Hagen D.E."/>
            <person name="Harkins T.T."/>
            <person name="Helmkampf M."/>
            <person name="Hu H."/>
            <person name="Johnson B.R."/>
            <person name="Kim J."/>
            <person name="Marsh S.E."/>
            <person name="Moeller J.A."/>
            <person name="Munoz-Torres M.C."/>
            <person name="Murphy M.C."/>
            <person name="Naughton M.C."/>
            <person name="Nigam S."/>
            <person name="Overson R."/>
            <person name="Rajakumar R."/>
            <person name="Reese J.T."/>
            <person name="Scott J.J."/>
            <person name="Smith C.R."/>
            <person name="Tao S."/>
            <person name="Tsutsui N.D."/>
            <person name="Viljakainen L."/>
            <person name="Wissler L."/>
            <person name="Yandell M.D."/>
            <person name="Zimmer F."/>
            <person name="Taylor J."/>
            <person name="Slater S.C."/>
            <person name="Clifton S.W."/>
            <person name="Warren W.C."/>
            <person name="Elsik C.G."/>
            <person name="Smith C.D."/>
            <person name="Weinstock G.M."/>
            <person name="Gerardo N.M."/>
            <person name="Currie C.R."/>
        </authorList>
    </citation>
    <scope>NUCLEOTIDE SEQUENCE [LARGE SCALE GENOMIC DNA]</scope>
</reference>
<dbReference type="KEGG" id="acep:105623853"/>
<gene>
    <name evidence="1" type="primary">105623853</name>
</gene>
<evidence type="ECO:0000313" key="1">
    <source>
        <dbReference type="EnsemblMetazoa" id="XP_012060616.1"/>
    </source>
</evidence>
<dbReference type="InParanoid" id="A0A158NSV8"/>
<proteinExistence type="predicted"/>
<protein>
    <submittedName>
        <fullName evidence="1">Uncharacterized protein</fullName>
    </submittedName>
</protein>
<reference evidence="1" key="2">
    <citation type="submission" date="2016-04" db="UniProtKB">
        <authorList>
            <consortium name="EnsemblMetazoa"/>
        </authorList>
    </citation>
    <scope>IDENTIFICATION</scope>
</reference>
<dbReference type="OrthoDB" id="10298043at2759"/>
<dbReference type="Proteomes" id="UP000005205">
    <property type="component" value="Unassembled WGS sequence"/>
</dbReference>
<dbReference type="AlphaFoldDB" id="A0A158NSV8"/>
<sequence length="124" mass="14241">MLDKEMCSTETERQSARKVCESTECHCKIQIPWAILTEEKEMGVQNDITCTRPSAGNPPLRWPGVSRTCVDFFFGSNSRSTLCGLRSTFCIAQTDLVICFIHSICYIYFIHFNDKHIYFEAARD</sequence>
<dbReference type="EnsemblMetazoa" id="XM_012205226.1">
    <property type="protein sequence ID" value="XP_012060616.1"/>
    <property type="gene ID" value="LOC105623853"/>
</dbReference>
<organism evidence="1 2">
    <name type="scientific">Atta cephalotes</name>
    <name type="common">Leafcutter ant</name>
    <dbReference type="NCBI Taxonomy" id="12957"/>
    <lineage>
        <taxon>Eukaryota</taxon>
        <taxon>Metazoa</taxon>
        <taxon>Ecdysozoa</taxon>
        <taxon>Arthropoda</taxon>
        <taxon>Hexapoda</taxon>
        <taxon>Insecta</taxon>
        <taxon>Pterygota</taxon>
        <taxon>Neoptera</taxon>
        <taxon>Endopterygota</taxon>
        <taxon>Hymenoptera</taxon>
        <taxon>Apocrita</taxon>
        <taxon>Aculeata</taxon>
        <taxon>Formicoidea</taxon>
        <taxon>Formicidae</taxon>
        <taxon>Myrmicinae</taxon>
        <taxon>Atta</taxon>
    </lineage>
</organism>
<dbReference type="EMBL" id="ADTU01025222">
    <property type="status" value="NOT_ANNOTATED_CDS"/>
    <property type="molecule type" value="Genomic_DNA"/>
</dbReference>
<keyword evidence="2" id="KW-1185">Reference proteome</keyword>
<accession>A0A158NSV8</accession>